<reference evidence="12" key="2">
    <citation type="submission" date="2020-05" db="EMBL/GenBank/DDBJ databases">
        <authorList>
            <person name="Kim H.-S."/>
            <person name="Proctor R.H."/>
            <person name="Brown D.W."/>
        </authorList>
    </citation>
    <scope>NUCLEOTIDE SEQUENCE</scope>
    <source>
        <strain evidence="12">NRRL 22465</strain>
    </source>
</reference>
<proteinExistence type="predicted"/>
<evidence type="ECO:0000256" key="2">
    <source>
        <dbReference type="ARBA" id="ARBA00022527"/>
    </source>
</evidence>
<feature type="binding site" evidence="9">
    <location>
        <position position="532"/>
    </location>
    <ligand>
        <name>ATP</name>
        <dbReference type="ChEBI" id="CHEBI:30616"/>
    </ligand>
</feature>
<keyword evidence="5" id="KW-0418">Kinase</keyword>
<evidence type="ECO:0000256" key="5">
    <source>
        <dbReference type="ARBA" id="ARBA00022777"/>
    </source>
</evidence>
<evidence type="ECO:0000259" key="11">
    <source>
        <dbReference type="PROSITE" id="PS50011"/>
    </source>
</evidence>
<evidence type="ECO:0000256" key="8">
    <source>
        <dbReference type="ARBA" id="ARBA00048679"/>
    </source>
</evidence>
<dbReference type="AlphaFoldDB" id="A0A8H4XLI6"/>
<organism evidence="12 13">
    <name type="scientific">Fusarium zealandicum</name>
    <dbReference type="NCBI Taxonomy" id="1053134"/>
    <lineage>
        <taxon>Eukaryota</taxon>
        <taxon>Fungi</taxon>
        <taxon>Dikarya</taxon>
        <taxon>Ascomycota</taxon>
        <taxon>Pezizomycotina</taxon>
        <taxon>Sordariomycetes</taxon>
        <taxon>Hypocreomycetidae</taxon>
        <taxon>Hypocreales</taxon>
        <taxon>Nectriaceae</taxon>
        <taxon>Fusarium</taxon>
        <taxon>Fusarium staphyleae species complex</taxon>
    </lineage>
</organism>
<feature type="compositionally biased region" description="Acidic residues" evidence="10">
    <location>
        <begin position="135"/>
        <end position="150"/>
    </location>
</feature>
<dbReference type="InterPro" id="IPR011009">
    <property type="entry name" value="Kinase-like_dom_sf"/>
</dbReference>
<dbReference type="Gene3D" id="1.10.510.10">
    <property type="entry name" value="Transferase(Phosphotransferase) domain 1"/>
    <property type="match status" value="1"/>
</dbReference>
<dbReference type="Proteomes" id="UP000635477">
    <property type="component" value="Unassembled WGS sequence"/>
</dbReference>
<keyword evidence="4 9" id="KW-0547">Nucleotide-binding</keyword>
<sequence>MGPQHEIHRPQATLPTDIILMIVESLVPREPGPILPASHPTTKSLVALTRVCKATYPTASKLLWKSCLFIDTSQRAQDFLYYLSHSTSWQSYGDASLFLGPFDAEEEYESRINRILEEAAESSCGSGEIANAQDEGLEDDDDDDDWDTVSESEYPSPLNDLVAAQAAHDILVKMAPVLKTLITDMPLSSLDPEDDQLGIRKILRRGFESLVNIEEFVSVCDPLDLETTDLFDTDDDEDTDEEDEENDEDDYDEEQEPEVWATCWPKLRRLALYHADMRFPFWYTMAQAPALETAIFTRPDILSGTLAAYDIKQEWLDAVNAVKTDENATADGTPNKPQRREEIAITVVDCASDVPDFTWWTETWRELDPEDHIQIRTVAIHPAPRLGGRGVDFWAMPAPPSPRDLCQSWIREQALSPFTRYLDRTTTASVQANLLKKVDDARINRELFRRIPWPGRAWKPLTLSNPKFTRIPFEQKIEEETFPDYIASRYYPVHIGQVLRDRYQVVGKLGFGASSTVWLARDLRNRQHVALKLFINSVSMGAQLDNELNMYKRCQIIHTDIKADNIMLGIRDDSVFHDFEQQELLNPCPQKEMEGRTIYTSREVKMPKNLGAPVLCDFGSAVLGDTEQTQDIQPDIYRAPKVILEAPWTYKVDIWNTGCMIWDLFEGGHLFTGHDPEHHTYRSRAHIAEIMAVLGPPPKQLLERGKSSYRFFTDKCEIP</sequence>
<dbReference type="GO" id="GO:0000245">
    <property type="term" value="P:spliceosomal complex assembly"/>
    <property type="evidence" value="ECO:0007669"/>
    <property type="project" value="TreeGrafter"/>
</dbReference>
<dbReference type="GO" id="GO:0004674">
    <property type="term" value="F:protein serine/threonine kinase activity"/>
    <property type="evidence" value="ECO:0007669"/>
    <property type="project" value="UniProtKB-KW"/>
</dbReference>
<evidence type="ECO:0000256" key="10">
    <source>
        <dbReference type="SAM" id="MobiDB-lite"/>
    </source>
</evidence>
<dbReference type="EC" id="2.7.11.1" evidence="1"/>
<evidence type="ECO:0000256" key="3">
    <source>
        <dbReference type="ARBA" id="ARBA00022679"/>
    </source>
</evidence>
<feature type="domain" description="Protein kinase" evidence="11">
    <location>
        <begin position="416"/>
        <end position="719"/>
    </location>
</feature>
<evidence type="ECO:0000256" key="9">
    <source>
        <dbReference type="PROSITE-ProRule" id="PRU10141"/>
    </source>
</evidence>
<accession>A0A8H4XLI6</accession>
<evidence type="ECO:0000256" key="7">
    <source>
        <dbReference type="ARBA" id="ARBA00047899"/>
    </source>
</evidence>
<dbReference type="GO" id="GO:0005737">
    <property type="term" value="C:cytoplasm"/>
    <property type="evidence" value="ECO:0007669"/>
    <property type="project" value="TreeGrafter"/>
</dbReference>
<keyword evidence="6 9" id="KW-0067">ATP-binding</keyword>
<keyword evidence="2" id="KW-0723">Serine/threonine-protein kinase</keyword>
<dbReference type="InterPro" id="IPR051334">
    <property type="entry name" value="SRPK"/>
</dbReference>
<dbReference type="Pfam" id="PF00069">
    <property type="entry name" value="Pkinase"/>
    <property type="match status" value="1"/>
</dbReference>
<evidence type="ECO:0000256" key="6">
    <source>
        <dbReference type="ARBA" id="ARBA00022840"/>
    </source>
</evidence>
<comment type="caution">
    <text evidence="12">The sequence shown here is derived from an EMBL/GenBank/DDBJ whole genome shotgun (WGS) entry which is preliminary data.</text>
</comment>
<dbReference type="PROSITE" id="PS50011">
    <property type="entry name" value="PROTEIN_KINASE_DOM"/>
    <property type="match status" value="1"/>
</dbReference>
<dbReference type="PANTHER" id="PTHR47634:SF9">
    <property type="entry name" value="PROTEIN KINASE DOMAIN-CONTAINING PROTEIN-RELATED"/>
    <property type="match status" value="1"/>
</dbReference>
<dbReference type="EMBL" id="JABEYC010000298">
    <property type="protein sequence ID" value="KAF4979431.1"/>
    <property type="molecule type" value="Genomic_DNA"/>
</dbReference>
<name>A0A8H4XLI6_9HYPO</name>
<evidence type="ECO:0000256" key="4">
    <source>
        <dbReference type="ARBA" id="ARBA00022741"/>
    </source>
</evidence>
<gene>
    <name evidence="12" type="ORF">FZEAL_4374</name>
</gene>
<dbReference type="GO" id="GO:0005634">
    <property type="term" value="C:nucleus"/>
    <property type="evidence" value="ECO:0007669"/>
    <property type="project" value="TreeGrafter"/>
</dbReference>
<keyword evidence="3" id="KW-0808">Transferase</keyword>
<dbReference type="PROSITE" id="PS00107">
    <property type="entry name" value="PROTEIN_KINASE_ATP"/>
    <property type="match status" value="1"/>
</dbReference>
<feature type="region of interest" description="Disordered" evidence="10">
    <location>
        <begin position="227"/>
        <end position="258"/>
    </location>
</feature>
<dbReference type="GO" id="GO:0005524">
    <property type="term" value="F:ATP binding"/>
    <property type="evidence" value="ECO:0007669"/>
    <property type="project" value="UniProtKB-UniRule"/>
</dbReference>
<evidence type="ECO:0000256" key="1">
    <source>
        <dbReference type="ARBA" id="ARBA00012513"/>
    </source>
</evidence>
<dbReference type="GO" id="GO:0050684">
    <property type="term" value="P:regulation of mRNA processing"/>
    <property type="evidence" value="ECO:0007669"/>
    <property type="project" value="TreeGrafter"/>
</dbReference>
<evidence type="ECO:0000313" key="13">
    <source>
        <dbReference type="Proteomes" id="UP000635477"/>
    </source>
</evidence>
<dbReference type="InterPro" id="IPR008271">
    <property type="entry name" value="Ser/Thr_kinase_AS"/>
</dbReference>
<dbReference type="InterPro" id="IPR000719">
    <property type="entry name" value="Prot_kinase_dom"/>
</dbReference>
<dbReference type="SMART" id="SM00220">
    <property type="entry name" value="S_TKc"/>
    <property type="match status" value="1"/>
</dbReference>
<feature type="compositionally biased region" description="Acidic residues" evidence="10">
    <location>
        <begin position="227"/>
        <end position="257"/>
    </location>
</feature>
<dbReference type="SUPFAM" id="SSF56112">
    <property type="entry name" value="Protein kinase-like (PK-like)"/>
    <property type="match status" value="1"/>
</dbReference>
<comment type="catalytic activity">
    <reaction evidence="8">
        <text>L-seryl-[protein] + ATP = O-phospho-L-seryl-[protein] + ADP + H(+)</text>
        <dbReference type="Rhea" id="RHEA:17989"/>
        <dbReference type="Rhea" id="RHEA-COMP:9863"/>
        <dbReference type="Rhea" id="RHEA-COMP:11604"/>
        <dbReference type="ChEBI" id="CHEBI:15378"/>
        <dbReference type="ChEBI" id="CHEBI:29999"/>
        <dbReference type="ChEBI" id="CHEBI:30616"/>
        <dbReference type="ChEBI" id="CHEBI:83421"/>
        <dbReference type="ChEBI" id="CHEBI:456216"/>
        <dbReference type="EC" id="2.7.11.1"/>
    </reaction>
</comment>
<keyword evidence="13" id="KW-1185">Reference proteome</keyword>
<feature type="region of interest" description="Disordered" evidence="10">
    <location>
        <begin position="123"/>
        <end position="155"/>
    </location>
</feature>
<comment type="catalytic activity">
    <reaction evidence="7">
        <text>L-threonyl-[protein] + ATP = O-phospho-L-threonyl-[protein] + ADP + H(+)</text>
        <dbReference type="Rhea" id="RHEA:46608"/>
        <dbReference type="Rhea" id="RHEA-COMP:11060"/>
        <dbReference type="Rhea" id="RHEA-COMP:11605"/>
        <dbReference type="ChEBI" id="CHEBI:15378"/>
        <dbReference type="ChEBI" id="CHEBI:30013"/>
        <dbReference type="ChEBI" id="CHEBI:30616"/>
        <dbReference type="ChEBI" id="CHEBI:61977"/>
        <dbReference type="ChEBI" id="CHEBI:456216"/>
        <dbReference type="EC" id="2.7.11.1"/>
    </reaction>
</comment>
<dbReference type="PANTHER" id="PTHR47634">
    <property type="entry name" value="PROTEIN KINASE DOMAIN-CONTAINING PROTEIN-RELATED"/>
    <property type="match status" value="1"/>
</dbReference>
<dbReference type="PROSITE" id="PS00108">
    <property type="entry name" value="PROTEIN_KINASE_ST"/>
    <property type="match status" value="1"/>
</dbReference>
<protein>
    <recommendedName>
        <fullName evidence="1">non-specific serine/threonine protein kinase</fullName>
        <ecNumber evidence="1">2.7.11.1</ecNumber>
    </recommendedName>
</protein>
<reference evidence="12" key="1">
    <citation type="journal article" date="2020" name="BMC Genomics">
        <title>Correction to: Identification and distribution of gene clusters required for synthesis of sphingolipid metabolism inhibitors in diverse species of the filamentous fungus Fusarium.</title>
        <authorList>
            <person name="Kim H.S."/>
            <person name="Lohmar J.M."/>
            <person name="Busman M."/>
            <person name="Brown D.W."/>
            <person name="Naumann T.A."/>
            <person name="Divon H.H."/>
            <person name="Lysoe E."/>
            <person name="Uhlig S."/>
            <person name="Proctor R.H."/>
        </authorList>
    </citation>
    <scope>NUCLEOTIDE SEQUENCE</scope>
    <source>
        <strain evidence="12">NRRL 22465</strain>
    </source>
</reference>
<dbReference type="OrthoDB" id="5979581at2759"/>
<evidence type="ECO:0000313" key="12">
    <source>
        <dbReference type="EMBL" id="KAF4979431.1"/>
    </source>
</evidence>
<dbReference type="InterPro" id="IPR017441">
    <property type="entry name" value="Protein_kinase_ATP_BS"/>
</dbReference>